<proteinExistence type="predicted"/>
<sequence length="96" mass="11151">MKKYCYVYTGDKQKQKRLDRIENAIKNLGNEEVIFAVNDLQSIAYLREKGYKALNIDALQDLFNLLEPDDIIYLCTPENTLIIKASFRNAKEICSE</sequence>
<dbReference type="AlphaFoldDB" id="A0AAI9F3A8"/>
<organism evidence="1 2">
    <name type="scientific">Caminibacter mediatlanticus TB-2</name>
    <dbReference type="NCBI Taxonomy" id="391592"/>
    <lineage>
        <taxon>Bacteria</taxon>
        <taxon>Pseudomonadati</taxon>
        <taxon>Campylobacterota</taxon>
        <taxon>Epsilonproteobacteria</taxon>
        <taxon>Nautiliales</taxon>
        <taxon>Nautiliaceae</taxon>
        <taxon>Caminibacter</taxon>
    </lineage>
</organism>
<gene>
    <name evidence="1" type="ORF">CMTB2_02958</name>
</gene>
<comment type="caution">
    <text evidence="1">The sequence shown here is derived from an EMBL/GenBank/DDBJ whole genome shotgun (WGS) entry which is preliminary data.</text>
</comment>
<evidence type="ECO:0000313" key="1">
    <source>
        <dbReference type="EMBL" id="EDM24441.1"/>
    </source>
</evidence>
<evidence type="ECO:0000313" key="2">
    <source>
        <dbReference type="Proteomes" id="UP000003288"/>
    </source>
</evidence>
<dbReference type="Proteomes" id="UP000003288">
    <property type="component" value="Unassembled WGS sequence"/>
</dbReference>
<dbReference type="RefSeq" id="WP_007473371.1">
    <property type="nucleotide sequence ID" value="NZ_ABCJ01000001.1"/>
</dbReference>
<name>A0AAI9F3A8_9BACT</name>
<reference evidence="1 2" key="1">
    <citation type="journal article" date="2011" name="Stand. Genomic Sci.">
        <title>Draft genome sequence of Caminibacter mediatlanticus strain TB-2, an epsilonproteobacterium isolated from a deep-sea hydrothermal vent.</title>
        <authorList>
            <person name="Giovannelli D."/>
            <person name="Ferriera S."/>
            <person name="Johnson J."/>
            <person name="Kravitz S."/>
            <person name="Perez-Rodriguez I."/>
            <person name="Ricci J."/>
            <person name="O'Brien C."/>
            <person name="Voordeckers J.W."/>
            <person name="Bini E."/>
            <person name="Vetriani C."/>
        </authorList>
    </citation>
    <scope>NUCLEOTIDE SEQUENCE [LARGE SCALE GENOMIC DNA]</scope>
    <source>
        <strain evidence="1 2">TB-2</strain>
    </source>
</reference>
<protein>
    <submittedName>
        <fullName evidence="1">Uncharacterized protein</fullName>
    </submittedName>
</protein>
<accession>A0AAI9F3A8</accession>
<dbReference type="EMBL" id="ABCJ01000001">
    <property type="protein sequence ID" value="EDM24441.1"/>
    <property type="molecule type" value="Genomic_DNA"/>
</dbReference>